<keyword evidence="2" id="KW-0238">DNA-binding</keyword>
<dbReference type="PRINTS" id="PR00035">
    <property type="entry name" value="HTHGNTR"/>
</dbReference>
<feature type="domain" description="HTH gntR-type" evidence="5">
    <location>
        <begin position="26"/>
        <end position="93"/>
    </location>
</feature>
<evidence type="ECO:0000313" key="7">
    <source>
        <dbReference type="Proteomes" id="UP000198992"/>
    </source>
</evidence>
<dbReference type="Pfam" id="PF00392">
    <property type="entry name" value="GntR"/>
    <property type="match status" value="1"/>
</dbReference>
<evidence type="ECO:0000313" key="6">
    <source>
        <dbReference type="EMBL" id="SEC61318.1"/>
    </source>
</evidence>
<dbReference type="SUPFAM" id="SSF46785">
    <property type="entry name" value="Winged helix' DNA-binding domain"/>
    <property type="match status" value="1"/>
</dbReference>
<evidence type="ECO:0000256" key="2">
    <source>
        <dbReference type="ARBA" id="ARBA00023125"/>
    </source>
</evidence>
<dbReference type="Gene3D" id="1.20.120.530">
    <property type="entry name" value="GntR ligand-binding domain-like"/>
    <property type="match status" value="1"/>
</dbReference>
<organism evidence="6 7">
    <name type="scientific">Bradyrhizobium erythrophlei</name>
    <dbReference type="NCBI Taxonomy" id="1437360"/>
    <lineage>
        <taxon>Bacteria</taxon>
        <taxon>Pseudomonadati</taxon>
        <taxon>Pseudomonadota</taxon>
        <taxon>Alphaproteobacteria</taxon>
        <taxon>Hyphomicrobiales</taxon>
        <taxon>Nitrobacteraceae</taxon>
        <taxon>Bradyrhizobium</taxon>
    </lineage>
</organism>
<dbReference type="PANTHER" id="PTHR43537:SF45">
    <property type="entry name" value="GNTR FAMILY REGULATORY PROTEIN"/>
    <property type="match status" value="1"/>
</dbReference>
<dbReference type="EMBL" id="FNTH01000001">
    <property type="protein sequence ID" value="SEC61318.1"/>
    <property type="molecule type" value="Genomic_DNA"/>
</dbReference>
<dbReference type="InterPro" id="IPR000524">
    <property type="entry name" value="Tscrpt_reg_HTH_GntR"/>
</dbReference>
<feature type="region of interest" description="Disordered" evidence="4">
    <location>
        <begin position="1"/>
        <end position="24"/>
    </location>
</feature>
<keyword evidence="1" id="KW-0805">Transcription regulation</keyword>
<dbReference type="SMART" id="SM00345">
    <property type="entry name" value="HTH_GNTR"/>
    <property type="match status" value="1"/>
</dbReference>
<dbReference type="PROSITE" id="PS50949">
    <property type="entry name" value="HTH_GNTR"/>
    <property type="match status" value="1"/>
</dbReference>
<dbReference type="InterPro" id="IPR011711">
    <property type="entry name" value="GntR_C"/>
</dbReference>
<proteinExistence type="predicted"/>
<dbReference type="Gene3D" id="1.10.10.10">
    <property type="entry name" value="Winged helix-like DNA-binding domain superfamily/Winged helix DNA-binding domain"/>
    <property type="match status" value="1"/>
</dbReference>
<evidence type="ECO:0000259" key="5">
    <source>
        <dbReference type="PROSITE" id="PS50949"/>
    </source>
</evidence>
<evidence type="ECO:0000256" key="3">
    <source>
        <dbReference type="ARBA" id="ARBA00023163"/>
    </source>
</evidence>
<name>A0A1H4TYP1_9BRAD</name>
<dbReference type="PANTHER" id="PTHR43537">
    <property type="entry name" value="TRANSCRIPTIONAL REGULATOR, GNTR FAMILY"/>
    <property type="match status" value="1"/>
</dbReference>
<dbReference type="Proteomes" id="UP000198992">
    <property type="component" value="Unassembled WGS sequence"/>
</dbReference>
<protein>
    <submittedName>
        <fullName evidence="6">Transcriptional regulator, GntR family</fullName>
    </submittedName>
</protein>
<dbReference type="InterPro" id="IPR036388">
    <property type="entry name" value="WH-like_DNA-bd_sf"/>
</dbReference>
<dbReference type="GO" id="GO:0003677">
    <property type="term" value="F:DNA binding"/>
    <property type="evidence" value="ECO:0007669"/>
    <property type="project" value="UniProtKB-KW"/>
</dbReference>
<dbReference type="SUPFAM" id="SSF48008">
    <property type="entry name" value="GntR ligand-binding domain-like"/>
    <property type="match status" value="1"/>
</dbReference>
<dbReference type="Pfam" id="PF07729">
    <property type="entry name" value="FCD"/>
    <property type="match status" value="1"/>
</dbReference>
<dbReference type="SMART" id="SM00895">
    <property type="entry name" value="FCD"/>
    <property type="match status" value="1"/>
</dbReference>
<dbReference type="RefSeq" id="WP_092115572.1">
    <property type="nucleotide sequence ID" value="NZ_FNTH01000001.1"/>
</dbReference>
<gene>
    <name evidence="6" type="ORF">SAMN05444164_2275</name>
</gene>
<evidence type="ECO:0000256" key="1">
    <source>
        <dbReference type="ARBA" id="ARBA00023015"/>
    </source>
</evidence>
<evidence type="ECO:0000256" key="4">
    <source>
        <dbReference type="SAM" id="MobiDB-lite"/>
    </source>
</evidence>
<dbReference type="InterPro" id="IPR008920">
    <property type="entry name" value="TF_FadR/GntR_C"/>
</dbReference>
<dbReference type="AlphaFoldDB" id="A0A1H4TYP1"/>
<dbReference type="OrthoDB" id="9788098at2"/>
<reference evidence="6 7" key="1">
    <citation type="submission" date="2016-10" db="EMBL/GenBank/DDBJ databases">
        <authorList>
            <person name="de Groot N.N."/>
        </authorList>
    </citation>
    <scope>NUCLEOTIDE SEQUENCE [LARGE SCALE GENOMIC DNA]</scope>
    <source>
        <strain evidence="6 7">MT12</strain>
    </source>
</reference>
<keyword evidence="3" id="KW-0804">Transcription</keyword>
<accession>A0A1H4TYP1</accession>
<dbReference type="CDD" id="cd07377">
    <property type="entry name" value="WHTH_GntR"/>
    <property type="match status" value="1"/>
</dbReference>
<dbReference type="InterPro" id="IPR036390">
    <property type="entry name" value="WH_DNA-bd_sf"/>
</dbReference>
<dbReference type="GO" id="GO:0003700">
    <property type="term" value="F:DNA-binding transcription factor activity"/>
    <property type="evidence" value="ECO:0007669"/>
    <property type="project" value="InterPro"/>
</dbReference>
<sequence>MPARSPKKSEIRNLAGHRRTGRPRTATAAARIYAELRAGLVSLKRRPGDPIIEAEIARAYGVSRTPVREAILRLSDEGLVEIFPQSGIFVSRIPLAALPEAIIVRRSLEETTTRMATERASASQILSLHAILERQREAEMAADREAFHQADEAFHAAIAEIAGHPGIWKLILQVKVHVDRFRWLTLPQRGRMAEVIAEHEAVMAAIEARDPASAGAAMARHLERLLADISATQHNNPEFFDEQSQPA</sequence>